<dbReference type="InterPro" id="IPR051159">
    <property type="entry name" value="Hexapeptide_acetyltransf"/>
</dbReference>
<dbReference type="Gene3D" id="2.160.10.10">
    <property type="entry name" value="Hexapeptide repeat proteins"/>
    <property type="match status" value="1"/>
</dbReference>
<organism evidence="1 2">
    <name type="scientific">Aliikangiella marina</name>
    <dbReference type="NCBI Taxonomy" id="1712262"/>
    <lineage>
        <taxon>Bacteria</taxon>
        <taxon>Pseudomonadati</taxon>
        <taxon>Pseudomonadota</taxon>
        <taxon>Gammaproteobacteria</taxon>
        <taxon>Oceanospirillales</taxon>
        <taxon>Pleioneaceae</taxon>
        <taxon>Aliikangiella</taxon>
    </lineage>
</organism>
<dbReference type="Proteomes" id="UP000317839">
    <property type="component" value="Unassembled WGS sequence"/>
</dbReference>
<dbReference type="InterPro" id="IPR011004">
    <property type="entry name" value="Trimer_LpxA-like_sf"/>
</dbReference>
<proteinExistence type="predicted"/>
<evidence type="ECO:0000313" key="1">
    <source>
        <dbReference type="EMBL" id="TQV77233.1"/>
    </source>
</evidence>
<accession>A0A545TJ54</accession>
<dbReference type="AlphaFoldDB" id="A0A545TJ54"/>
<dbReference type="PANTHER" id="PTHR23416">
    <property type="entry name" value="SIALIC ACID SYNTHASE-RELATED"/>
    <property type="match status" value="1"/>
</dbReference>
<sequence length="239" mass="26582">MFYFISRKKKRKLLGEQNIAGENNLVQNNGSDLTSVVFNIQGNHNTIIIHEGVKFNQVSFNIFGDFNQVIVSQNCQFNGPSEIWMQDDNCFISIGEHSTFEGVLLSATESGSKLMIGNDCMFSYDVDVRTGDSHAIISRDSGRRINYAKDITFGEHVWVASHCVFLKGSVIPSGSVVANSSLVNKAFDQENVILAGRPAEIVKSNIEWHRERNLTGSEENDRLDTLTFDNVKPISAKSA</sequence>
<dbReference type="EMBL" id="VIKR01000001">
    <property type="protein sequence ID" value="TQV77233.1"/>
    <property type="molecule type" value="Genomic_DNA"/>
</dbReference>
<protein>
    <recommendedName>
        <fullName evidence="3">Acyltransferase</fullName>
    </recommendedName>
</protein>
<dbReference type="RefSeq" id="WP_142940807.1">
    <property type="nucleotide sequence ID" value="NZ_VIKR01000001.1"/>
</dbReference>
<name>A0A545TJ54_9GAMM</name>
<dbReference type="SUPFAM" id="SSF51161">
    <property type="entry name" value="Trimeric LpxA-like enzymes"/>
    <property type="match status" value="1"/>
</dbReference>
<keyword evidence="2" id="KW-1185">Reference proteome</keyword>
<gene>
    <name evidence="1" type="ORF">FLL45_04615</name>
</gene>
<dbReference type="PANTHER" id="PTHR23416:SF78">
    <property type="entry name" value="LIPOPOLYSACCHARIDE BIOSYNTHESIS O-ACETYL TRANSFERASE WBBJ-RELATED"/>
    <property type="match status" value="1"/>
</dbReference>
<dbReference type="OrthoDB" id="9815592at2"/>
<evidence type="ECO:0000313" key="2">
    <source>
        <dbReference type="Proteomes" id="UP000317839"/>
    </source>
</evidence>
<reference evidence="1 2" key="1">
    <citation type="submission" date="2019-06" db="EMBL/GenBank/DDBJ databases">
        <title>Draft genome of Aliikangiella marina GYP-15.</title>
        <authorList>
            <person name="Wang G."/>
        </authorList>
    </citation>
    <scope>NUCLEOTIDE SEQUENCE [LARGE SCALE GENOMIC DNA]</scope>
    <source>
        <strain evidence="1 2">GYP-15</strain>
    </source>
</reference>
<evidence type="ECO:0008006" key="3">
    <source>
        <dbReference type="Google" id="ProtNLM"/>
    </source>
</evidence>
<comment type="caution">
    <text evidence="1">The sequence shown here is derived from an EMBL/GenBank/DDBJ whole genome shotgun (WGS) entry which is preliminary data.</text>
</comment>